<gene>
    <name evidence="1" type="ORF">HGM15179_004189</name>
</gene>
<proteinExistence type="predicted"/>
<dbReference type="Proteomes" id="UP000796761">
    <property type="component" value="Unassembled WGS sequence"/>
</dbReference>
<dbReference type="OrthoDB" id="10262929at2759"/>
<organism evidence="1 2">
    <name type="scientific">Zosterops borbonicus</name>
    <dbReference type="NCBI Taxonomy" id="364589"/>
    <lineage>
        <taxon>Eukaryota</taxon>
        <taxon>Metazoa</taxon>
        <taxon>Chordata</taxon>
        <taxon>Craniata</taxon>
        <taxon>Vertebrata</taxon>
        <taxon>Euteleostomi</taxon>
        <taxon>Archelosauria</taxon>
        <taxon>Archosauria</taxon>
        <taxon>Dinosauria</taxon>
        <taxon>Saurischia</taxon>
        <taxon>Theropoda</taxon>
        <taxon>Coelurosauria</taxon>
        <taxon>Aves</taxon>
        <taxon>Neognathae</taxon>
        <taxon>Neoaves</taxon>
        <taxon>Telluraves</taxon>
        <taxon>Australaves</taxon>
        <taxon>Passeriformes</taxon>
        <taxon>Sylvioidea</taxon>
        <taxon>Zosteropidae</taxon>
        <taxon>Zosterops</taxon>
    </lineage>
</organism>
<evidence type="ECO:0000313" key="1">
    <source>
        <dbReference type="EMBL" id="TRZ22880.1"/>
    </source>
</evidence>
<comment type="caution">
    <text evidence="1">The sequence shown here is derived from an EMBL/GenBank/DDBJ whole genome shotgun (WGS) entry which is preliminary data.</text>
</comment>
<accession>A0A8K1LQD9</accession>
<keyword evidence="2" id="KW-1185">Reference proteome</keyword>
<dbReference type="AlphaFoldDB" id="A0A8K1LQD9"/>
<evidence type="ECO:0000313" key="2">
    <source>
        <dbReference type="Proteomes" id="UP000796761"/>
    </source>
</evidence>
<sequence>MMVKGLEHKSCKEWLRELGVFSLEKRRIRVDLIALYNYLEGGCRQSESVTQAKKAVVNSTKSNWGLVPNIVPYRPVLFNVFINDLDDGAG</sequence>
<name>A0A8K1LQD9_9PASS</name>
<protein>
    <submittedName>
        <fullName evidence="1">Uncharacterized protein</fullName>
    </submittedName>
</protein>
<dbReference type="EMBL" id="SWJQ01000086">
    <property type="protein sequence ID" value="TRZ22880.1"/>
    <property type="molecule type" value="Genomic_DNA"/>
</dbReference>
<reference evidence="1" key="1">
    <citation type="submission" date="2019-04" db="EMBL/GenBank/DDBJ databases">
        <title>Genome assembly of Zosterops borbonicus 15179.</title>
        <authorList>
            <person name="Leroy T."/>
            <person name="Anselmetti Y."/>
            <person name="Tilak M.-K."/>
            <person name="Nabholz B."/>
        </authorList>
    </citation>
    <scope>NUCLEOTIDE SEQUENCE</scope>
    <source>
        <strain evidence="1">HGM_15179</strain>
        <tissue evidence="1">Muscle</tissue>
    </source>
</reference>